<dbReference type="GO" id="GO:0004252">
    <property type="term" value="F:serine-type endopeptidase activity"/>
    <property type="evidence" value="ECO:0007669"/>
    <property type="project" value="UniProtKB-UniRule"/>
</dbReference>
<keyword evidence="7 10" id="KW-0720">Serine protease</keyword>
<dbReference type="PROSITE" id="PS00136">
    <property type="entry name" value="SUBTILASE_ASP"/>
    <property type="match status" value="1"/>
</dbReference>
<evidence type="ECO:0000256" key="11">
    <source>
        <dbReference type="SAM" id="MobiDB-lite"/>
    </source>
</evidence>
<feature type="region of interest" description="Disordered" evidence="11">
    <location>
        <begin position="388"/>
        <end position="447"/>
    </location>
</feature>
<evidence type="ECO:0000256" key="8">
    <source>
        <dbReference type="ARBA" id="ARBA00022989"/>
    </source>
</evidence>
<dbReference type="PANTHER" id="PTHR43806">
    <property type="entry name" value="PEPTIDASE S8"/>
    <property type="match status" value="1"/>
</dbReference>
<keyword evidence="8 12" id="KW-1133">Transmembrane helix</keyword>
<keyword evidence="3" id="KW-1003">Cell membrane</keyword>
<evidence type="ECO:0000256" key="5">
    <source>
        <dbReference type="ARBA" id="ARBA00022692"/>
    </source>
</evidence>
<protein>
    <submittedName>
        <fullName evidence="15">Type VII secretion-associated serine protease mycosin</fullName>
    </submittedName>
</protein>
<feature type="active site" description="Charge relay system" evidence="10">
    <location>
        <position position="258"/>
    </location>
</feature>
<dbReference type="PRINTS" id="PR00723">
    <property type="entry name" value="SUBTILISIN"/>
</dbReference>
<feature type="signal peptide" evidence="13">
    <location>
        <begin position="1"/>
        <end position="29"/>
    </location>
</feature>
<keyword evidence="6 10" id="KW-0378">Hydrolase</keyword>
<feature type="active site" description="Charge relay system" evidence="10">
    <location>
        <position position="62"/>
    </location>
</feature>
<evidence type="ECO:0000256" key="4">
    <source>
        <dbReference type="ARBA" id="ARBA00022670"/>
    </source>
</evidence>
<evidence type="ECO:0000256" key="10">
    <source>
        <dbReference type="PROSITE-ProRule" id="PRU01240"/>
    </source>
</evidence>
<dbReference type="InterPro" id="IPR036852">
    <property type="entry name" value="Peptidase_S8/S53_dom_sf"/>
</dbReference>
<dbReference type="InterPro" id="IPR050131">
    <property type="entry name" value="Peptidase_S8_subtilisin-like"/>
</dbReference>
<evidence type="ECO:0000256" key="13">
    <source>
        <dbReference type="SAM" id="SignalP"/>
    </source>
</evidence>
<dbReference type="PANTHER" id="PTHR43806:SF11">
    <property type="entry name" value="CEREVISIN-RELATED"/>
    <property type="match status" value="1"/>
</dbReference>
<feature type="chain" id="PRO_5043535514" evidence="13">
    <location>
        <begin position="30"/>
        <end position="447"/>
    </location>
</feature>
<dbReference type="InterPro" id="IPR015500">
    <property type="entry name" value="Peptidase_S8_subtilisin-rel"/>
</dbReference>
<dbReference type="Gene3D" id="3.40.50.200">
    <property type="entry name" value="Peptidase S8/S53 domain"/>
    <property type="match status" value="1"/>
</dbReference>
<dbReference type="SUPFAM" id="SSF52743">
    <property type="entry name" value="Subtilisin-like"/>
    <property type="match status" value="1"/>
</dbReference>
<reference evidence="15" key="1">
    <citation type="submission" date="2022-10" db="EMBL/GenBank/DDBJ databases">
        <title>The complete genomes of actinobacterial strains from the NBC collection.</title>
        <authorList>
            <person name="Joergensen T.S."/>
            <person name="Alvarez Arevalo M."/>
            <person name="Sterndorff E.B."/>
            <person name="Faurdal D."/>
            <person name="Vuksanovic O."/>
            <person name="Mourched A.-S."/>
            <person name="Charusanti P."/>
            <person name="Shaw S."/>
            <person name="Blin K."/>
            <person name="Weber T."/>
        </authorList>
    </citation>
    <scope>NUCLEOTIDE SEQUENCE</scope>
    <source>
        <strain evidence="15">NBC 00180</strain>
    </source>
</reference>
<evidence type="ECO:0000256" key="3">
    <source>
        <dbReference type="ARBA" id="ARBA00022475"/>
    </source>
</evidence>
<organism evidence="15">
    <name type="scientific">Streptomyces sp. NBC_00180</name>
    <dbReference type="NCBI Taxonomy" id="2903632"/>
    <lineage>
        <taxon>Bacteria</taxon>
        <taxon>Bacillati</taxon>
        <taxon>Actinomycetota</taxon>
        <taxon>Actinomycetes</taxon>
        <taxon>Kitasatosporales</taxon>
        <taxon>Streptomycetaceae</taxon>
        <taxon>Streptomyces</taxon>
    </lineage>
</organism>
<dbReference type="EMBL" id="CP108140">
    <property type="protein sequence ID" value="WTP85642.1"/>
    <property type="molecule type" value="Genomic_DNA"/>
</dbReference>
<dbReference type="Pfam" id="PF00082">
    <property type="entry name" value="Peptidase_S8"/>
    <property type="match status" value="1"/>
</dbReference>
<feature type="active site" description="Charge relay system" evidence="10">
    <location>
        <position position="95"/>
    </location>
</feature>
<comment type="subcellular location">
    <subcellularLocation>
        <location evidence="1">Cell membrane</location>
        <topology evidence="1">Single-pass membrane protein</topology>
    </subcellularLocation>
</comment>
<keyword evidence="9 12" id="KW-0472">Membrane</keyword>
<evidence type="ECO:0000256" key="1">
    <source>
        <dbReference type="ARBA" id="ARBA00004162"/>
    </source>
</evidence>
<feature type="compositionally biased region" description="Polar residues" evidence="11">
    <location>
        <begin position="419"/>
        <end position="431"/>
    </location>
</feature>
<dbReference type="GO" id="GO:0006508">
    <property type="term" value="P:proteolysis"/>
    <property type="evidence" value="ECO:0007669"/>
    <property type="project" value="UniProtKB-KW"/>
</dbReference>
<proteinExistence type="inferred from homology"/>
<keyword evidence="13" id="KW-0732">Signal</keyword>
<dbReference type="NCBIfam" id="TIGR03921">
    <property type="entry name" value="T7SS_mycosin"/>
    <property type="match status" value="1"/>
</dbReference>
<gene>
    <name evidence="15" type="primary">mycP</name>
    <name evidence="15" type="ORF">OG477_09825</name>
</gene>
<feature type="transmembrane region" description="Helical" evidence="12">
    <location>
        <begin position="364"/>
        <end position="385"/>
    </location>
</feature>
<dbReference type="InterPro" id="IPR000209">
    <property type="entry name" value="Peptidase_S8/S53_dom"/>
</dbReference>
<comment type="similarity">
    <text evidence="2 10">Belongs to the peptidase S8 family.</text>
</comment>
<dbReference type="InterPro" id="IPR023827">
    <property type="entry name" value="Peptidase_S8_Asp-AS"/>
</dbReference>
<evidence type="ECO:0000256" key="9">
    <source>
        <dbReference type="ARBA" id="ARBA00023136"/>
    </source>
</evidence>
<evidence type="ECO:0000256" key="2">
    <source>
        <dbReference type="ARBA" id="ARBA00011073"/>
    </source>
</evidence>
<feature type="domain" description="Peptidase S8/S53" evidence="14">
    <location>
        <begin position="53"/>
        <end position="309"/>
    </location>
</feature>
<sequence length="447" mass="45486">MDFKRVWSTTGVVALTGALLLTSAPTASADYVRDQQWVLDVFSMQDTWAETQGEGATVAVVDSGVDGSHPDLTGQVLDGKDFTGAGNAQEDSIGHGTKMASIIAGHGHGTQNADGVIGLAPKAKILPLRTLQTREDRNLDETWGAAVRYAVDHGANVINLSFGSDGGSKTLSAGRDAIAYAQAHDVVVVAASGNEGSVAVSEPAALPGVVSVGAVDENANLWADSNSGKGLTLTAPGVKIVGANNTMSNGYGVSSGTSEATAYVSATAALVRAKYPDLTAGQVINRLLKSASFLGHKGLKAPDEEYGYGIIRPRQAVTMDLPAGPKKNPLGQLTSSTSTSSEAANGTDKSTQAKKKKKSSSSSLLLVAGGVAVVVVIGAIAFVVLRNRRNGGNGGPGSGGGGSQYPGYPSAQQPYPGPASNQGYPASTGQAPQHPGPYSQQPPQQGH</sequence>
<evidence type="ECO:0000313" key="15">
    <source>
        <dbReference type="EMBL" id="WTP85642.1"/>
    </source>
</evidence>
<dbReference type="GO" id="GO:0005886">
    <property type="term" value="C:plasma membrane"/>
    <property type="evidence" value="ECO:0007669"/>
    <property type="project" value="UniProtKB-SubCell"/>
</dbReference>
<evidence type="ECO:0000256" key="12">
    <source>
        <dbReference type="SAM" id="Phobius"/>
    </source>
</evidence>
<feature type="compositionally biased region" description="Gly residues" evidence="11">
    <location>
        <begin position="391"/>
        <end position="404"/>
    </location>
</feature>
<evidence type="ECO:0000259" key="14">
    <source>
        <dbReference type="Pfam" id="PF00082"/>
    </source>
</evidence>
<name>A0AAU1HSJ7_9ACTN</name>
<accession>A0AAU1HSJ7</accession>
<dbReference type="InterPro" id="IPR023834">
    <property type="entry name" value="T7SS_pept_S8A_mycosin"/>
</dbReference>
<feature type="compositionally biased region" description="Low complexity" evidence="11">
    <location>
        <begin position="432"/>
        <end position="447"/>
    </location>
</feature>
<evidence type="ECO:0000256" key="7">
    <source>
        <dbReference type="ARBA" id="ARBA00022825"/>
    </source>
</evidence>
<dbReference type="AlphaFoldDB" id="A0AAU1HSJ7"/>
<dbReference type="PROSITE" id="PS51892">
    <property type="entry name" value="SUBTILASE"/>
    <property type="match status" value="1"/>
</dbReference>
<keyword evidence="4 10" id="KW-0645">Protease</keyword>
<evidence type="ECO:0000256" key="6">
    <source>
        <dbReference type="ARBA" id="ARBA00022801"/>
    </source>
</evidence>
<keyword evidence="5 12" id="KW-0812">Transmembrane</keyword>
<feature type="region of interest" description="Disordered" evidence="11">
    <location>
        <begin position="320"/>
        <end position="360"/>
    </location>
</feature>